<sequence>MTGEPSTAAHPCKLFLHLSGIEHSRIKVRHPQTNGSTENINQTLQKGFYKVAFRKKLYQSIEAIQKDMDDFMRYYNNQRTNQGKHCQNRTLMQTFLDGRSLYPQYMFENNVEENQAA</sequence>
<dbReference type="Proteomes" id="UP000594688">
    <property type="component" value="Chromosome"/>
</dbReference>
<gene>
    <name evidence="2" type="ORF">G3M70_16410</name>
</gene>
<dbReference type="KEGG" id="nli:G3M70_16410"/>
<dbReference type="PROSITE" id="PS50994">
    <property type="entry name" value="INTEGRASE"/>
    <property type="match status" value="1"/>
</dbReference>
<evidence type="ECO:0000313" key="2">
    <source>
        <dbReference type="EMBL" id="QPJ63853.1"/>
    </source>
</evidence>
<dbReference type="Pfam" id="PF13683">
    <property type="entry name" value="rve_3"/>
    <property type="match status" value="1"/>
</dbReference>
<dbReference type="InterPro" id="IPR001584">
    <property type="entry name" value="Integrase_cat-core"/>
</dbReference>
<dbReference type="SUPFAM" id="SSF53098">
    <property type="entry name" value="Ribonuclease H-like"/>
    <property type="match status" value="1"/>
</dbReference>
<protein>
    <submittedName>
        <fullName evidence="2">Transposase</fullName>
    </submittedName>
</protein>
<dbReference type="EMBL" id="CP048685">
    <property type="protein sequence ID" value="QPJ63853.1"/>
    <property type="molecule type" value="Genomic_DNA"/>
</dbReference>
<dbReference type="GO" id="GO:0003676">
    <property type="term" value="F:nucleic acid binding"/>
    <property type="evidence" value="ECO:0007669"/>
    <property type="project" value="InterPro"/>
</dbReference>
<accession>A0A7T0BZM9</accession>
<dbReference type="AlphaFoldDB" id="A0A7T0BZM9"/>
<dbReference type="InterPro" id="IPR012337">
    <property type="entry name" value="RNaseH-like_sf"/>
</dbReference>
<feature type="domain" description="Integrase catalytic" evidence="1">
    <location>
        <begin position="1"/>
        <end position="99"/>
    </location>
</feature>
<organism evidence="2 3">
    <name type="scientific">Candidatus Nitronauta litoralis</name>
    <dbReference type="NCBI Taxonomy" id="2705533"/>
    <lineage>
        <taxon>Bacteria</taxon>
        <taxon>Pseudomonadati</taxon>
        <taxon>Nitrospinota/Tectimicrobiota group</taxon>
        <taxon>Nitrospinota</taxon>
        <taxon>Nitrospinia</taxon>
        <taxon>Nitrospinales</taxon>
        <taxon>Nitrospinaceae</taxon>
        <taxon>Candidatus Nitronauta</taxon>
    </lineage>
</organism>
<dbReference type="Gene3D" id="3.30.420.10">
    <property type="entry name" value="Ribonuclease H-like superfamily/Ribonuclease H"/>
    <property type="match status" value="1"/>
</dbReference>
<reference evidence="2 3" key="1">
    <citation type="submission" date="2020-02" db="EMBL/GenBank/DDBJ databases">
        <title>Genomic and physiological characterization of two novel Nitrospinaceae genera.</title>
        <authorList>
            <person name="Mueller A.J."/>
            <person name="Jung M.-Y."/>
            <person name="Strachan C.R."/>
            <person name="Herbold C.W."/>
            <person name="Kirkegaard R.H."/>
            <person name="Daims H."/>
        </authorList>
    </citation>
    <scope>NUCLEOTIDE SEQUENCE [LARGE SCALE GENOMIC DNA]</scope>
    <source>
        <strain evidence="2">EB</strain>
    </source>
</reference>
<name>A0A7T0BZM9_9BACT</name>
<proteinExistence type="predicted"/>
<evidence type="ECO:0000259" key="1">
    <source>
        <dbReference type="PROSITE" id="PS50994"/>
    </source>
</evidence>
<evidence type="ECO:0000313" key="3">
    <source>
        <dbReference type="Proteomes" id="UP000594688"/>
    </source>
</evidence>
<dbReference type="InterPro" id="IPR036397">
    <property type="entry name" value="RNaseH_sf"/>
</dbReference>
<dbReference type="GO" id="GO:0015074">
    <property type="term" value="P:DNA integration"/>
    <property type="evidence" value="ECO:0007669"/>
    <property type="project" value="InterPro"/>
</dbReference>